<reference evidence="2" key="1">
    <citation type="submission" date="2020-02" db="EMBL/GenBank/DDBJ databases">
        <authorList>
            <person name="Meier V. D."/>
        </authorList>
    </citation>
    <scope>NUCLEOTIDE SEQUENCE</scope>
    <source>
        <strain evidence="2">AVDCRST_MAG56</strain>
    </source>
</reference>
<accession>A0A6J4H4U4</accession>
<sequence>MASVPRHPLLFARCAAPRPPEAFSGIYRVTFNFYSRPGGGRIGPEPYTQPIPAQNAGGAGPAGGPARAARPGPGTPAAGGAMSPFVRFVV</sequence>
<evidence type="ECO:0000313" key="2">
    <source>
        <dbReference type="EMBL" id="CAA9214354.1"/>
    </source>
</evidence>
<feature type="compositionally biased region" description="Low complexity" evidence="1">
    <location>
        <begin position="64"/>
        <end position="81"/>
    </location>
</feature>
<dbReference type="EMBL" id="CADCTQ010000013">
    <property type="protein sequence ID" value="CAA9214354.1"/>
    <property type="molecule type" value="Genomic_DNA"/>
</dbReference>
<evidence type="ECO:0000256" key="1">
    <source>
        <dbReference type="SAM" id="MobiDB-lite"/>
    </source>
</evidence>
<protein>
    <submittedName>
        <fullName evidence="2">Uncharacterized protein</fullName>
    </submittedName>
</protein>
<name>A0A6J4H4U4_9SPHI</name>
<organism evidence="2">
    <name type="scientific">uncultured Cytophagales bacterium</name>
    <dbReference type="NCBI Taxonomy" id="158755"/>
    <lineage>
        <taxon>Bacteria</taxon>
        <taxon>Pseudomonadati</taxon>
        <taxon>Bacteroidota</taxon>
        <taxon>Sphingobacteriia</taxon>
        <taxon>Sphingobacteriales</taxon>
        <taxon>environmental samples</taxon>
    </lineage>
</organism>
<proteinExistence type="predicted"/>
<dbReference type="AlphaFoldDB" id="A0A6J4H4U4"/>
<gene>
    <name evidence="2" type="ORF">AVDCRST_MAG56-115</name>
</gene>
<feature type="region of interest" description="Disordered" evidence="1">
    <location>
        <begin position="42"/>
        <end position="83"/>
    </location>
</feature>